<comment type="caution">
    <text evidence="2">The sequence shown here is derived from an EMBL/GenBank/DDBJ whole genome shotgun (WGS) entry which is preliminary data.</text>
</comment>
<reference evidence="2 3" key="1">
    <citation type="submission" date="2019-03" db="EMBL/GenBank/DDBJ databases">
        <title>Single cell metagenomics reveals metabolic interactions within the superorganism composed of flagellate Streblomastix strix and complex community of Bacteroidetes bacteria on its surface.</title>
        <authorList>
            <person name="Treitli S.C."/>
            <person name="Kolisko M."/>
            <person name="Husnik F."/>
            <person name="Keeling P."/>
            <person name="Hampl V."/>
        </authorList>
    </citation>
    <scope>NUCLEOTIDE SEQUENCE [LARGE SCALE GENOMIC DNA]</scope>
    <source>
        <strain evidence="2">ST1C</strain>
    </source>
</reference>
<proteinExistence type="predicted"/>
<protein>
    <submittedName>
        <fullName evidence="2">Uncharacterized protein</fullName>
    </submittedName>
</protein>
<feature type="non-terminal residue" evidence="2">
    <location>
        <position position="149"/>
    </location>
</feature>
<gene>
    <name evidence="2" type="ORF">EZS28_046176</name>
</gene>
<organism evidence="2 3">
    <name type="scientific">Streblomastix strix</name>
    <dbReference type="NCBI Taxonomy" id="222440"/>
    <lineage>
        <taxon>Eukaryota</taxon>
        <taxon>Metamonada</taxon>
        <taxon>Preaxostyla</taxon>
        <taxon>Oxymonadida</taxon>
        <taxon>Streblomastigidae</taxon>
        <taxon>Streblomastix</taxon>
    </lineage>
</organism>
<evidence type="ECO:0000313" key="3">
    <source>
        <dbReference type="Proteomes" id="UP000324800"/>
    </source>
</evidence>
<dbReference type="AlphaFoldDB" id="A0A5J4TJ58"/>
<feature type="region of interest" description="Disordered" evidence="1">
    <location>
        <begin position="108"/>
        <end position="149"/>
    </location>
</feature>
<dbReference type="EMBL" id="SNRW01030078">
    <property type="protein sequence ID" value="KAA6358297.1"/>
    <property type="molecule type" value="Genomic_DNA"/>
</dbReference>
<dbReference type="Proteomes" id="UP000324800">
    <property type="component" value="Unassembled WGS sequence"/>
</dbReference>
<evidence type="ECO:0000313" key="2">
    <source>
        <dbReference type="EMBL" id="KAA6358297.1"/>
    </source>
</evidence>
<feature type="region of interest" description="Disordered" evidence="1">
    <location>
        <begin position="1"/>
        <end position="33"/>
    </location>
</feature>
<sequence length="149" mass="16867">MGWPFQKTAKERMQRRTNQTNRRPTSRGSYQTPNYANLVPQNPLLVVAQPQPTFVNAFRQNLEIDLLDPDQTIATPEEVPSNTITTARVLLAGLSGQQTSQIDFYAEEPSEEQVVKARQRSRAATDLVTRRKPPKHNNPPAQPMLAFDQ</sequence>
<name>A0A5J4TJ58_9EUKA</name>
<accession>A0A5J4TJ58</accession>
<evidence type="ECO:0000256" key="1">
    <source>
        <dbReference type="SAM" id="MobiDB-lite"/>
    </source>
</evidence>